<keyword evidence="8" id="KW-1185">Reference proteome</keyword>
<dbReference type="Pfam" id="PF00271">
    <property type="entry name" value="Helicase_C"/>
    <property type="match status" value="1"/>
</dbReference>
<dbReference type="CDD" id="cd18793">
    <property type="entry name" value="SF2_C_SNF"/>
    <property type="match status" value="1"/>
</dbReference>
<keyword evidence="2" id="KW-0378">Hydrolase</keyword>
<dbReference type="InterPro" id="IPR049730">
    <property type="entry name" value="SNF2/RAD54-like_C"/>
</dbReference>
<dbReference type="CDD" id="cd18011">
    <property type="entry name" value="DEXDc_RapA"/>
    <property type="match status" value="1"/>
</dbReference>
<dbReference type="Gene3D" id="3.40.50.300">
    <property type="entry name" value="P-loop containing nucleotide triphosphate hydrolases"/>
    <property type="match status" value="1"/>
</dbReference>
<reference evidence="7 8" key="1">
    <citation type="submission" date="2022-11" db="EMBL/GenBank/DDBJ databases">
        <title>Deinococcus ZS9-10, Low Temperature and Draught-tolerating, UV-resistant Bacteria from Continental Antarctica.</title>
        <authorList>
            <person name="Cheng L."/>
        </authorList>
    </citation>
    <scope>NUCLEOTIDE SEQUENCE [LARGE SCALE GENOMIC DNA]</scope>
    <source>
        <strain evidence="7 8">ZS9-10</strain>
    </source>
</reference>
<dbReference type="InterPro" id="IPR057342">
    <property type="entry name" value="DEXDc_RapA"/>
</dbReference>
<dbReference type="Proteomes" id="UP001276150">
    <property type="component" value="Unassembled WGS sequence"/>
</dbReference>
<organism evidence="7 8">
    <name type="scientific">Deinococcus arenicola</name>
    <dbReference type="NCBI Taxonomy" id="2994950"/>
    <lineage>
        <taxon>Bacteria</taxon>
        <taxon>Thermotogati</taxon>
        <taxon>Deinococcota</taxon>
        <taxon>Deinococci</taxon>
        <taxon>Deinococcales</taxon>
        <taxon>Deinococcaceae</taxon>
        <taxon>Deinococcus</taxon>
    </lineage>
</organism>
<dbReference type="InterPro" id="IPR014001">
    <property type="entry name" value="Helicase_ATP-bd"/>
</dbReference>
<dbReference type="PANTHER" id="PTHR10799">
    <property type="entry name" value="SNF2/RAD54 HELICASE FAMILY"/>
    <property type="match status" value="1"/>
</dbReference>
<feature type="domain" description="Helicase ATP-binding" evidence="5">
    <location>
        <begin position="116"/>
        <end position="288"/>
    </location>
</feature>
<evidence type="ECO:0000256" key="3">
    <source>
        <dbReference type="ARBA" id="ARBA00022806"/>
    </source>
</evidence>
<dbReference type="EMBL" id="JAPMIV010000003">
    <property type="protein sequence ID" value="MDV6373671.1"/>
    <property type="molecule type" value="Genomic_DNA"/>
</dbReference>
<dbReference type="InterPro" id="IPR027417">
    <property type="entry name" value="P-loop_NTPase"/>
</dbReference>
<evidence type="ECO:0000313" key="8">
    <source>
        <dbReference type="Proteomes" id="UP001276150"/>
    </source>
</evidence>
<sequence length="1146" mass="129684">MLLLSELVPGTYIRGLIAEQVVQVLSVIPITTDIATLVIKDVQGQLSERLVYAKDLEGCQLVTPQSSYRFDGDADSLRLVSEALRIQLAHLFDPYLAVHTSQVMPLPHQITAVYGEMLTRQPLRFLLADDPGAGKTIMAGLLIKELLVRGELERCLIVAPGGLVEQWQDELANKFDLHFDLLSRDRIAANRIADPFGESPFWIARMDMLSRNPELQERLANHEWDLIVVDEAHRMSAQALGREVKYTKRFLLGRELSHQTRHFLLMTATPHNGKDDDFAVFMSLLDADRFEGHHSGGVDTSDLMRRMVKEDLRRFDGRKLFPQRVSETVAYALSPGEQALYDDVTDYVRHQMNSADRLDESRRVNVGFALQTLQRRLASSPEAIYQSLRRRRERLETRLRDETAAPMPTADDWDDFDDLDDAEANELEQTVVDYATSAQTVHELRIEIGALTELEAQALRLRNSREDTKWRQLADVLQSPQMLREDGTRRKMIIFSEARDTLNYLTTRIRTLLGQSEAVDVIHGGVSRDARRAIVERFNYGSDLKVLIANDAAGEGLNLQTANLMVNYDLPWNPNRLEQRFGRIHRIGQEEVCFLWNLLAQGTREGDVYAALLHKLENQSRTLGGQVFDVLGQLFEGQPLRDLLMKAVLYGDRPEVRAELHQAVEGAVDAESLRKLLEARALGHTRMDTSEVGRIRDDMERAEARKLQPHFIQAFFISAFQELGGSLTPREAGRFELRNVPARIREKARELHPGQSVNRQYSRVTFDKHLVRSTQPEAAFICPGHPLLDAVIALTLHQNRAVLKRGSVLIDPLNRTSTPRLLAYVQHEVRDSRPSRGQNHTVISRRLQFVELGADGQAQDAGLAPHLEYRSPRPEELPLLPPLMRQPWLEGDVEALVRAYAATRLAPQHVQEIKETRLEYIGKVEREVRSRLTREMNYWDGRASELRAQERDGKTPRVNSQKASERATDLAERLNRRLGELNRERTISAGVPEVLGVALVIPQALLVSDTRTAHSPDPVARAAVERAAMEAVTQAEERLGRMPRDVSAQRGLGYDIESKDPATGRLYFIEVKGRWQGADTVTLTRNEILASRNAPEQFRLALVEVTPSGPSEPRYLSQCQFKEPSFAEVAATFHLGELLGVAHRAH</sequence>
<dbReference type="InterPro" id="IPR024975">
    <property type="entry name" value="NOV_C"/>
</dbReference>
<keyword evidence="1" id="KW-0547">Nucleotide-binding</keyword>
<keyword evidence="4" id="KW-0067">ATP-binding</keyword>
<evidence type="ECO:0000259" key="6">
    <source>
        <dbReference type="PROSITE" id="PS51194"/>
    </source>
</evidence>
<evidence type="ECO:0000256" key="1">
    <source>
        <dbReference type="ARBA" id="ARBA00022741"/>
    </source>
</evidence>
<dbReference type="GO" id="GO:0004386">
    <property type="term" value="F:helicase activity"/>
    <property type="evidence" value="ECO:0007669"/>
    <property type="project" value="UniProtKB-KW"/>
</dbReference>
<dbReference type="Pfam" id="PF04851">
    <property type="entry name" value="ResIII"/>
    <property type="match status" value="1"/>
</dbReference>
<name>A0ABU4DML3_9DEIO</name>
<gene>
    <name evidence="7" type="ORF">ORD21_03545</name>
</gene>
<evidence type="ECO:0000313" key="7">
    <source>
        <dbReference type="EMBL" id="MDV6373671.1"/>
    </source>
</evidence>
<dbReference type="InterPro" id="IPR001650">
    <property type="entry name" value="Helicase_C-like"/>
</dbReference>
<evidence type="ECO:0000259" key="5">
    <source>
        <dbReference type="PROSITE" id="PS51192"/>
    </source>
</evidence>
<feature type="domain" description="Helicase C-terminal" evidence="6">
    <location>
        <begin position="475"/>
        <end position="635"/>
    </location>
</feature>
<keyword evidence="3 7" id="KW-0347">Helicase</keyword>
<evidence type="ECO:0000256" key="2">
    <source>
        <dbReference type="ARBA" id="ARBA00022801"/>
    </source>
</evidence>
<dbReference type="SUPFAM" id="SSF52540">
    <property type="entry name" value="P-loop containing nucleoside triphosphate hydrolases"/>
    <property type="match status" value="2"/>
</dbReference>
<dbReference type="SMART" id="SM00487">
    <property type="entry name" value="DEXDc"/>
    <property type="match status" value="1"/>
</dbReference>
<dbReference type="Gene3D" id="3.40.50.10810">
    <property type="entry name" value="Tandem AAA-ATPase domain"/>
    <property type="match status" value="1"/>
</dbReference>
<comment type="caution">
    <text evidence="7">The sequence shown here is derived from an EMBL/GenBank/DDBJ whole genome shotgun (WGS) entry which is preliminary data.</text>
</comment>
<accession>A0ABU4DML3</accession>
<dbReference type="PROSITE" id="PS51192">
    <property type="entry name" value="HELICASE_ATP_BIND_1"/>
    <property type="match status" value="1"/>
</dbReference>
<evidence type="ECO:0000256" key="4">
    <source>
        <dbReference type="ARBA" id="ARBA00022840"/>
    </source>
</evidence>
<dbReference type="SMART" id="SM00490">
    <property type="entry name" value="HELICc"/>
    <property type="match status" value="1"/>
</dbReference>
<dbReference type="Pfam" id="PF13020">
    <property type="entry name" value="NOV_C"/>
    <property type="match status" value="1"/>
</dbReference>
<proteinExistence type="predicted"/>
<protein>
    <submittedName>
        <fullName evidence="7">Helicase-related protein</fullName>
    </submittedName>
</protein>
<dbReference type="PROSITE" id="PS51194">
    <property type="entry name" value="HELICASE_CTER"/>
    <property type="match status" value="1"/>
</dbReference>
<dbReference type="InterPro" id="IPR038718">
    <property type="entry name" value="SNF2-like_sf"/>
</dbReference>
<dbReference type="RefSeq" id="WP_317638978.1">
    <property type="nucleotide sequence ID" value="NZ_JAPMIV010000003.1"/>
</dbReference>
<dbReference type="InterPro" id="IPR006935">
    <property type="entry name" value="Helicase/UvrB_N"/>
</dbReference>